<sequence length="59" mass="6853">MGKEYILIFDNKEKEYVEDYNIGTKHVTVGFRKYNALKFVDRSVAEYVAEVMGCKVEAI</sequence>
<organism evidence="1 2">
    <name type="scientific">Priestia filamentosa</name>
    <dbReference type="NCBI Taxonomy" id="1402861"/>
    <lineage>
        <taxon>Bacteria</taxon>
        <taxon>Bacillati</taxon>
        <taxon>Bacillota</taxon>
        <taxon>Bacilli</taxon>
        <taxon>Bacillales</taxon>
        <taxon>Bacillaceae</taxon>
        <taxon>Priestia</taxon>
    </lineage>
</organism>
<keyword evidence="2" id="KW-1185">Reference proteome</keyword>
<reference evidence="1 2" key="1">
    <citation type="journal article" date="2015" name="PLoS ONE">
        <title>Genome Sequence of Bacillus endophyticus and Analysis of Its Companion Mechanism in the Ketogulonigenium vulgare-Bacillus Strain Consortium.</title>
        <authorList>
            <person name="Jia N."/>
            <person name="Du J."/>
            <person name="Ding M.Z."/>
            <person name="Gao F."/>
            <person name="Yuan Y.J."/>
        </authorList>
    </citation>
    <scope>NUCLEOTIDE SEQUENCE [LARGE SCALE GENOMIC DNA]</scope>
    <source>
        <strain evidence="1 2">Hbe603</strain>
    </source>
</reference>
<evidence type="ECO:0000313" key="1">
    <source>
        <dbReference type="EMBL" id="AKO91954.1"/>
    </source>
</evidence>
<protein>
    <submittedName>
        <fullName evidence="1">Uncharacterized protein</fullName>
    </submittedName>
</protein>
<dbReference type="EMBL" id="CP011974">
    <property type="protein sequence ID" value="AKO91954.1"/>
    <property type="molecule type" value="Genomic_DNA"/>
</dbReference>
<proteinExistence type="predicted"/>
<dbReference type="RefSeq" id="WP_046216915.1">
    <property type="nucleotide sequence ID" value="NZ_CP011974.1"/>
</dbReference>
<name>A0A0H4KI30_9BACI</name>
<gene>
    <name evidence="1" type="ORF">BEH_07480</name>
</gene>
<reference evidence="2" key="2">
    <citation type="submission" date="2015-06" db="EMBL/GenBank/DDBJ databases">
        <title>Genome Sequence of Bacillus endophyticus and Analysis of its Companion Mechanism in the Ketogulonigenium vulgare-Bacillus strain Consortium.</title>
        <authorList>
            <person name="Jia N."/>
            <person name="Du J."/>
            <person name="Ding M.-Z."/>
            <person name="Gao F."/>
            <person name="Yuan Y.-J."/>
        </authorList>
    </citation>
    <scope>NUCLEOTIDE SEQUENCE [LARGE SCALE GENOMIC DNA]</scope>
    <source>
        <strain evidence="2">Hbe603</strain>
    </source>
</reference>
<dbReference type="AlphaFoldDB" id="A0A0H4KI30"/>
<accession>A0A0H4KI30</accession>
<evidence type="ECO:0000313" key="2">
    <source>
        <dbReference type="Proteomes" id="UP000036202"/>
    </source>
</evidence>
<dbReference type="PATRIC" id="fig|135735.6.peg.1518"/>
<dbReference type="Proteomes" id="UP000036202">
    <property type="component" value="Chromosome"/>
</dbReference>
<dbReference type="KEGG" id="beo:BEH_07480"/>